<organism evidence="1 2">
    <name type="scientific">PS1 clade bacterium</name>
    <dbReference type="NCBI Taxonomy" id="2175152"/>
    <lineage>
        <taxon>Bacteria</taxon>
        <taxon>Pseudomonadati</taxon>
        <taxon>Pseudomonadota</taxon>
        <taxon>Alphaproteobacteria</taxon>
        <taxon>PS1 clade</taxon>
    </lineage>
</organism>
<dbReference type="PANTHER" id="PTHR34846:SF11">
    <property type="entry name" value="4-CARBOXYMUCONOLACTONE DECARBOXYLASE FAMILY PROTEIN (AFU_ORTHOLOGUE AFUA_6G11590)"/>
    <property type="match status" value="1"/>
</dbReference>
<sequence>MRLENLEYENMNREQKKIHDEISAGPRGSVRGPLAVWMHRPGLADKAQSLGAYCRYNSSLEPILSEFAICLIARIWGAGYEWKVHSKIAIEAGVSKSIIDEIEVGAKPSNLTREQKVIYDFTMLLHKDKKVSDKIYQDSANVLGSDRLVDLVGLLGYYTIISMTINVFGVQHTELSSPYMQDLENDIEI</sequence>
<protein>
    <submittedName>
        <fullName evidence="1">Carboxymuconolactone decarboxylase family protein</fullName>
    </submittedName>
</protein>
<dbReference type="Gene3D" id="1.20.1290.10">
    <property type="entry name" value="AhpD-like"/>
    <property type="match status" value="1"/>
</dbReference>
<dbReference type="Proteomes" id="UP000253570">
    <property type="component" value="Unassembled WGS sequence"/>
</dbReference>
<evidence type="ECO:0000313" key="1">
    <source>
        <dbReference type="EMBL" id="RCL73540.1"/>
    </source>
</evidence>
<name>A0A368DNY4_9PROT</name>
<dbReference type="AlphaFoldDB" id="A0A368DNY4"/>
<gene>
    <name evidence="1" type="ORF">DBW71_03425</name>
</gene>
<proteinExistence type="predicted"/>
<dbReference type="SUPFAM" id="SSF69118">
    <property type="entry name" value="AhpD-like"/>
    <property type="match status" value="1"/>
</dbReference>
<reference evidence="1 2" key="1">
    <citation type="journal article" date="2018" name="Microbiome">
        <title>Fine metagenomic profile of the Mediterranean stratified and mixed water columns revealed by assembly and recruitment.</title>
        <authorList>
            <person name="Haro-Moreno J.M."/>
            <person name="Lopez-Perez M."/>
            <person name="De La Torre J.R."/>
            <person name="Picazo A."/>
            <person name="Camacho A."/>
            <person name="Rodriguez-Valera F."/>
        </authorList>
    </citation>
    <scope>NUCLEOTIDE SEQUENCE [LARGE SCALE GENOMIC DNA]</scope>
    <source>
        <strain evidence="1">MED-G57</strain>
    </source>
</reference>
<comment type="caution">
    <text evidence="1">The sequence shown here is derived from an EMBL/GenBank/DDBJ whole genome shotgun (WGS) entry which is preliminary data.</text>
</comment>
<accession>A0A368DNY4</accession>
<evidence type="ECO:0000313" key="2">
    <source>
        <dbReference type="Proteomes" id="UP000253570"/>
    </source>
</evidence>
<dbReference type="EMBL" id="QOQD01000006">
    <property type="protein sequence ID" value="RCL73540.1"/>
    <property type="molecule type" value="Genomic_DNA"/>
</dbReference>
<dbReference type="InterPro" id="IPR029032">
    <property type="entry name" value="AhpD-like"/>
</dbReference>
<dbReference type="PANTHER" id="PTHR34846">
    <property type="entry name" value="4-CARBOXYMUCONOLACTONE DECARBOXYLASE FAMILY PROTEIN (AFU_ORTHOLOGUE AFUA_6G11590)"/>
    <property type="match status" value="1"/>
</dbReference>